<evidence type="ECO:0000313" key="2">
    <source>
        <dbReference type="EMBL" id="OPH81391.1"/>
    </source>
</evidence>
<comment type="caution">
    <text evidence="2">The sequence shown here is derived from an EMBL/GenBank/DDBJ whole genome shotgun (WGS) entry which is preliminary data.</text>
</comment>
<dbReference type="OrthoDB" id="582619at2"/>
<protein>
    <recommendedName>
        <fullName evidence="1">Antitoxin Xre/MbcA/ParS-like toxin-binding domain-containing protein</fullName>
    </recommendedName>
</protein>
<sequence length="116" mass="12890">MGLVQFADDGFFAPSKIAEALRTTSEEVARTAGLGRDAVQRKERVRSDRTQRRLREMVEVINKVEPRFGSALMAYAWYRSEPLPGFSGQTAMLLVRSGRADDVLDYIDAVDAGVHA</sequence>
<evidence type="ECO:0000313" key="3">
    <source>
        <dbReference type="Proteomes" id="UP000189940"/>
    </source>
</evidence>
<proteinExistence type="predicted"/>
<dbReference type="EMBL" id="MWPQ01000069">
    <property type="protein sequence ID" value="OPH81391.1"/>
    <property type="molecule type" value="Genomic_DNA"/>
</dbReference>
<dbReference type="InterPro" id="IPR024467">
    <property type="entry name" value="Xre/MbcA/ParS-like_toxin-bd"/>
</dbReference>
<organism evidence="2 3">
    <name type="scientific">Nitrobacter vulgaris</name>
    <dbReference type="NCBI Taxonomy" id="29421"/>
    <lineage>
        <taxon>Bacteria</taxon>
        <taxon>Pseudomonadati</taxon>
        <taxon>Pseudomonadota</taxon>
        <taxon>Alphaproteobacteria</taxon>
        <taxon>Hyphomicrobiales</taxon>
        <taxon>Nitrobacteraceae</taxon>
        <taxon>Nitrobacter</taxon>
    </lineage>
</organism>
<reference evidence="2 3" key="1">
    <citation type="submission" date="2017-02" db="EMBL/GenBank/DDBJ databases">
        <title>Genome sequence of the nitrite-oxidizing bacterium Nitrobacter vulgaris strain Ab1.</title>
        <authorList>
            <person name="Mellbye B.L."/>
            <person name="Davis E.W."/>
            <person name="Spieck E."/>
            <person name="Chang J.H."/>
            <person name="Bottomley P.J."/>
            <person name="Sayavedra-Soto L.A."/>
        </authorList>
    </citation>
    <scope>NUCLEOTIDE SEQUENCE [LARGE SCALE GENOMIC DNA]</scope>
    <source>
        <strain evidence="2 3">Ab1</strain>
    </source>
</reference>
<accession>A0A1V4HTT9</accession>
<feature type="domain" description="Antitoxin Xre/MbcA/ParS-like toxin-binding" evidence="1">
    <location>
        <begin position="68"/>
        <end position="113"/>
    </location>
</feature>
<name>A0A1V4HTT9_NITVU</name>
<keyword evidence="3" id="KW-1185">Reference proteome</keyword>
<gene>
    <name evidence="2" type="ORF">B2M20_18115</name>
</gene>
<dbReference type="AlphaFoldDB" id="A0A1V4HTT9"/>
<evidence type="ECO:0000259" key="1">
    <source>
        <dbReference type="Pfam" id="PF09722"/>
    </source>
</evidence>
<dbReference type="Pfam" id="PF09722">
    <property type="entry name" value="Xre_MbcA_ParS_C"/>
    <property type="match status" value="1"/>
</dbReference>
<dbReference type="Proteomes" id="UP000189940">
    <property type="component" value="Unassembled WGS sequence"/>
</dbReference>
<dbReference type="RefSeq" id="WP_079448405.1">
    <property type="nucleotide sequence ID" value="NZ_MWPQ01000069.1"/>
</dbReference>